<name>A0A1H2NET4_9ACTN</name>
<feature type="transmembrane region" description="Helical" evidence="1">
    <location>
        <begin position="122"/>
        <end position="144"/>
    </location>
</feature>
<feature type="transmembrane region" description="Helical" evidence="1">
    <location>
        <begin position="85"/>
        <end position="110"/>
    </location>
</feature>
<protein>
    <recommendedName>
        <fullName evidence="4">DUF1345 domain-containing protein</fullName>
    </recommendedName>
</protein>
<accession>A0A1H2NET4</accession>
<gene>
    <name evidence="2" type="ORF">SAMN04488544_3874</name>
</gene>
<keyword evidence="1" id="KW-1133">Transmembrane helix</keyword>
<dbReference type="Proteomes" id="UP000198825">
    <property type="component" value="Chromosome I"/>
</dbReference>
<keyword evidence="3" id="KW-1185">Reference proteome</keyword>
<evidence type="ECO:0000256" key="1">
    <source>
        <dbReference type="SAM" id="Phobius"/>
    </source>
</evidence>
<feature type="transmembrane region" description="Helical" evidence="1">
    <location>
        <begin position="54"/>
        <end position="73"/>
    </location>
</feature>
<feature type="transmembrane region" description="Helical" evidence="1">
    <location>
        <begin position="221"/>
        <end position="242"/>
    </location>
</feature>
<evidence type="ECO:0000313" key="2">
    <source>
        <dbReference type="EMBL" id="SDV03884.1"/>
    </source>
</evidence>
<keyword evidence="1" id="KW-0812">Transmembrane</keyword>
<keyword evidence="1" id="KW-0472">Membrane</keyword>
<organism evidence="2 3">
    <name type="scientific">Microlunatus sagamiharensis</name>
    <dbReference type="NCBI Taxonomy" id="546874"/>
    <lineage>
        <taxon>Bacteria</taxon>
        <taxon>Bacillati</taxon>
        <taxon>Actinomycetota</taxon>
        <taxon>Actinomycetes</taxon>
        <taxon>Propionibacteriales</taxon>
        <taxon>Propionibacteriaceae</taxon>
        <taxon>Microlunatus</taxon>
    </lineage>
</organism>
<evidence type="ECO:0000313" key="3">
    <source>
        <dbReference type="Proteomes" id="UP000198825"/>
    </source>
</evidence>
<feature type="transmembrane region" description="Helical" evidence="1">
    <location>
        <begin position="31"/>
        <end position="48"/>
    </location>
</feature>
<dbReference type="EMBL" id="LT629799">
    <property type="protein sequence ID" value="SDV03884.1"/>
    <property type="molecule type" value="Genomic_DNA"/>
</dbReference>
<reference evidence="3" key="1">
    <citation type="submission" date="2016-10" db="EMBL/GenBank/DDBJ databases">
        <authorList>
            <person name="Varghese N."/>
            <person name="Submissions S."/>
        </authorList>
    </citation>
    <scope>NUCLEOTIDE SEQUENCE [LARGE SCALE GENOMIC DNA]</scope>
    <source>
        <strain evidence="3">DSM 21743</strain>
    </source>
</reference>
<sequence length="247" mass="26524">MAQGSEEQGSAREDPLDAELRHRRAGQGENRLVPTGAVLVAVVAYALLPEDLLFAPRYVIAVVELVLLVALVLTNPRRLVRRTRVSRAASVLLAGTVIATNLVALGMLVASLTRPDTSGGSLLLGAMQVWLTNVVGFALLYWELDRGGPVARRRLRRDQLPPADWRFSQDEIGDDVEEVRASASGESGWVPTFVDYLYLSLTNSSAFSPTDTMPLSTRAKALMGLQATAALLTTLLVIARAVGSFGG</sequence>
<evidence type="ECO:0008006" key="4">
    <source>
        <dbReference type="Google" id="ProtNLM"/>
    </source>
</evidence>
<proteinExistence type="predicted"/>
<dbReference type="STRING" id="546874.SAMN04488544_3874"/>
<dbReference type="RefSeq" id="WP_197680523.1">
    <property type="nucleotide sequence ID" value="NZ_LT629799.1"/>
</dbReference>
<dbReference type="AlphaFoldDB" id="A0A1H2NET4"/>